<feature type="repeat" description="TPR" evidence="3">
    <location>
        <begin position="43"/>
        <end position="76"/>
    </location>
</feature>
<accession>A0A2I1GBL5</accession>
<proteinExistence type="predicted"/>
<dbReference type="PANTHER" id="PTHR22904">
    <property type="entry name" value="TPR REPEAT CONTAINING PROTEIN"/>
    <property type="match status" value="1"/>
</dbReference>
<evidence type="ECO:0000313" key="5">
    <source>
        <dbReference type="Proteomes" id="UP000234323"/>
    </source>
</evidence>
<evidence type="ECO:0000256" key="2">
    <source>
        <dbReference type="ARBA" id="ARBA00022803"/>
    </source>
</evidence>
<dbReference type="InterPro" id="IPR011990">
    <property type="entry name" value="TPR-like_helical_dom_sf"/>
</dbReference>
<feature type="non-terminal residue" evidence="4">
    <location>
        <position position="87"/>
    </location>
</feature>
<dbReference type="PANTHER" id="PTHR22904:SF523">
    <property type="entry name" value="STRESS-INDUCED-PHOSPHOPROTEIN 1"/>
    <property type="match status" value="1"/>
</dbReference>
<organism evidence="4 5">
    <name type="scientific">Rhizophagus irregularis</name>
    <dbReference type="NCBI Taxonomy" id="588596"/>
    <lineage>
        <taxon>Eukaryota</taxon>
        <taxon>Fungi</taxon>
        <taxon>Fungi incertae sedis</taxon>
        <taxon>Mucoromycota</taxon>
        <taxon>Glomeromycotina</taxon>
        <taxon>Glomeromycetes</taxon>
        <taxon>Glomerales</taxon>
        <taxon>Glomeraceae</taxon>
        <taxon>Rhizophagus</taxon>
    </lineage>
</organism>
<dbReference type="VEuPathDB" id="FungiDB:RhiirA1_308366"/>
<dbReference type="AlphaFoldDB" id="A0A2I1GBL5"/>
<dbReference type="SUPFAM" id="SSF48452">
    <property type="entry name" value="TPR-like"/>
    <property type="match status" value="1"/>
</dbReference>
<dbReference type="SMART" id="SM00028">
    <property type="entry name" value="TPR"/>
    <property type="match status" value="2"/>
</dbReference>
<name>A0A2I1GBL5_9GLOM</name>
<gene>
    <name evidence="4" type="ORF">RhiirA4_512041</name>
</gene>
<comment type="caution">
    <text evidence="4">The sequence shown here is derived from an EMBL/GenBank/DDBJ whole genome shotgun (WGS) entry which is preliminary data.</text>
</comment>
<dbReference type="Gene3D" id="1.25.40.10">
    <property type="entry name" value="Tetratricopeptide repeat domain"/>
    <property type="match status" value="1"/>
</dbReference>
<keyword evidence="2 3" id="KW-0802">TPR repeat</keyword>
<dbReference type="GO" id="GO:0051879">
    <property type="term" value="F:Hsp90 protein binding"/>
    <property type="evidence" value="ECO:0007669"/>
    <property type="project" value="TreeGrafter"/>
</dbReference>
<dbReference type="PROSITE" id="PS50005">
    <property type="entry name" value="TPR"/>
    <property type="match status" value="2"/>
</dbReference>
<evidence type="ECO:0000256" key="3">
    <source>
        <dbReference type="PROSITE-ProRule" id="PRU00339"/>
    </source>
</evidence>
<keyword evidence="1" id="KW-0677">Repeat</keyword>
<protein>
    <submittedName>
        <fullName evidence="4">TPR-like protein</fullName>
    </submittedName>
</protein>
<sequence>AVDDKILSADDFRQSGNKYFVSNDFAAAVDEYSSGIKLDPNNATLLANRAEAYLRLNQFDKALNDVEIVLKNEPDHLKAAFRKGKAL</sequence>
<keyword evidence="5" id="KW-1185">Reference proteome</keyword>
<dbReference type="InterPro" id="IPR019734">
    <property type="entry name" value="TPR_rpt"/>
</dbReference>
<evidence type="ECO:0000256" key="1">
    <source>
        <dbReference type="ARBA" id="ARBA00022737"/>
    </source>
</evidence>
<evidence type="ECO:0000313" key="4">
    <source>
        <dbReference type="EMBL" id="PKY44017.1"/>
    </source>
</evidence>
<reference evidence="4 5" key="1">
    <citation type="submission" date="2015-10" db="EMBL/GenBank/DDBJ databases">
        <title>Genome analyses suggest a sexual origin of heterokaryosis in a supposedly ancient asexual fungus.</title>
        <authorList>
            <person name="Ropars J."/>
            <person name="Sedzielewska K."/>
            <person name="Noel J."/>
            <person name="Charron P."/>
            <person name="Farinelli L."/>
            <person name="Marton T."/>
            <person name="Kruger M."/>
            <person name="Pelin A."/>
            <person name="Brachmann A."/>
            <person name="Corradi N."/>
        </authorList>
    </citation>
    <scope>NUCLEOTIDE SEQUENCE [LARGE SCALE GENOMIC DNA]</scope>
    <source>
        <strain evidence="4 5">A4</strain>
    </source>
</reference>
<dbReference type="EMBL" id="LLXI01000293">
    <property type="protein sequence ID" value="PKY44017.1"/>
    <property type="molecule type" value="Genomic_DNA"/>
</dbReference>
<dbReference type="Proteomes" id="UP000234323">
    <property type="component" value="Unassembled WGS sequence"/>
</dbReference>
<feature type="non-terminal residue" evidence="4">
    <location>
        <position position="1"/>
    </location>
</feature>
<feature type="repeat" description="TPR" evidence="3">
    <location>
        <begin position="9"/>
        <end position="42"/>
    </location>
</feature>
<dbReference type="Pfam" id="PF13414">
    <property type="entry name" value="TPR_11"/>
    <property type="match status" value="1"/>
</dbReference>